<evidence type="ECO:0000313" key="2">
    <source>
        <dbReference type="Proteomes" id="UP000184447"/>
    </source>
</evidence>
<dbReference type="STRING" id="1121316.SAMN02745207_01440"/>
<organism evidence="1 2">
    <name type="scientific">Clostridium grantii DSM 8605</name>
    <dbReference type="NCBI Taxonomy" id="1121316"/>
    <lineage>
        <taxon>Bacteria</taxon>
        <taxon>Bacillati</taxon>
        <taxon>Bacillota</taxon>
        <taxon>Clostridia</taxon>
        <taxon>Eubacteriales</taxon>
        <taxon>Clostridiaceae</taxon>
        <taxon>Clostridium</taxon>
    </lineage>
</organism>
<gene>
    <name evidence="1" type="ORF">SAMN02745207_01440</name>
</gene>
<reference evidence="1 2" key="1">
    <citation type="submission" date="2016-11" db="EMBL/GenBank/DDBJ databases">
        <authorList>
            <person name="Jaros S."/>
            <person name="Januszkiewicz K."/>
            <person name="Wedrychowicz H."/>
        </authorList>
    </citation>
    <scope>NUCLEOTIDE SEQUENCE [LARGE SCALE GENOMIC DNA]</scope>
    <source>
        <strain evidence="1 2">DSM 8605</strain>
    </source>
</reference>
<dbReference type="RefSeq" id="WP_073337748.1">
    <property type="nucleotide sequence ID" value="NZ_FQXM01000006.1"/>
</dbReference>
<name>A0A1M5TR09_9CLOT</name>
<dbReference type="NCBIfam" id="NF040739">
    <property type="entry name" value="ornith_OrtA"/>
    <property type="match status" value="1"/>
</dbReference>
<accession>A0A1M5TR09</accession>
<sequence length="98" mass="11137">MKAKKGDWVRIYNIVLKAEERGANLPEETKKVPLEMWDKGFLVDDAATLGNKVEVETIIGRHITGELVEVNPSFEINYGRCITETLYIGKKLREMLGD</sequence>
<keyword evidence="2" id="KW-1185">Reference proteome</keyword>
<dbReference type="AlphaFoldDB" id="A0A1M5TR09"/>
<dbReference type="Pfam" id="PF22010">
    <property type="entry name" value="OrtA"/>
    <property type="match status" value="1"/>
</dbReference>
<dbReference type="Proteomes" id="UP000184447">
    <property type="component" value="Unassembled WGS sequence"/>
</dbReference>
<evidence type="ECO:0008006" key="3">
    <source>
        <dbReference type="Google" id="ProtNLM"/>
    </source>
</evidence>
<dbReference type="OrthoDB" id="3712030at2"/>
<evidence type="ECO:0000313" key="1">
    <source>
        <dbReference type="EMBL" id="SHH53036.1"/>
    </source>
</evidence>
<dbReference type="InterPro" id="IPR047755">
    <property type="entry name" value="OrtA"/>
</dbReference>
<dbReference type="EMBL" id="FQXM01000006">
    <property type="protein sequence ID" value="SHH53036.1"/>
    <property type="molecule type" value="Genomic_DNA"/>
</dbReference>
<proteinExistence type="predicted"/>
<protein>
    <recommendedName>
        <fullName evidence="3">2-amino-4-ketopentanoate thiolase alpha subunit</fullName>
    </recommendedName>
</protein>